<dbReference type="PANTHER" id="PTHR42663">
    <property type="entry name" value="HYDROLASE C777.06C-RELATED-RELATED"/>
    <property type="match status" value="1"/>
</dbReference>
<organism evidence="2 3">
    <name type="scientific">Solimicrobium silvestre</name>
    <dbReference type="NCBI Taxonomy" id="2099400"/>
    <lineage>
        <taxon>Bacteria</taxon>
        <taxon>Pseudomonadati</taxon>
        <taxon>Pseudomonadota</taxon>
        <taxon>Betaproteobacteria</taxon>
        <taxon>Burkholderiales</taxon>
        <taxon>Oxalobacteraceae</taxon>
        <taxon>Solimicrobium</taxon>
    </lineage>
</organism>
<dbReference type="InterPro" id="IPR001279">
    <property type="entry name" value="Metallo-B-lactamas"/>
</dbReference>
<name>A0A2S9GYD5_9BURK</name>
<dbReference type="AlphaFoldDB" id="A0A2S9GYD5"/>
<dbReference type="GO" id="GO:0004115">
    <property type="term" value="F:3',5'-cyclic-AMP phosphodiesterase activity"/>
    <property type="evidence" value="ECO:0007669"/>
    <property type="project" value="InterPro"/>
</dbReference>
<dbReference type="GO" id="GO:0006198">
    <property type="term" value="P:cAMP catabolic process"/>
    <property type="evidence" value="ECO:0007669"/>
    <property type="project" value="InterPro"/>
</dbReference>
<dbReference type="PRINTS" id="PR00388">
    <property type="entry name" value="PDIESTERASE2"/>
</dbReference>
<protein>
    <submittedName>
        <fullName evidence="2">Beta-lactamase superfamily domain</fullName>
    </submittedName>
</protein>
<dbReference type="EMBL" id="PUGF01000011">
    <property type="protein sequence ID" value="PRC92721.1"/>
    <property type="molecule type" value="Genomic_DNA"/>
</dbReference>
<dbReference type="InterPro" id="IPR036866">
    <property type="entry name" value="RibonucZ/Hydroxyglut_hydro"/>
</dbReference>
<comment type="caution">
    <text evidence="2">The sequence shown here is derived from an EMBL/GenBank/DDBJ whole genome shotgun (WGS) entry which is preliminary data.</text>
</comment>
<gene>
    <name evidence="2" type="ORF">S2091_2451</name>
</gene>
<dbReference type="SMART" id="SM00849">
    <property type="entry name" value="Lactamase_B"/>
    <property type="match status" value="1"/>
</dbReference>
<accession>A0A2S9GYD5</accession>
<dbReference type="RefSeq" id="WP_105532211.1">
    <property type="nucleotide sequence ID" value="NZ_PUGF01000011.1"/>
</dbReference>
<evidence type="ECO:0000313" key="2">
    <source>
        <dbReference type="EMBL" id="PRC92721.1"/>
    </source>
</evidence>
<sequence>MKLQVLGCAGGIGGREQLTTCLWLDHDVLLDAGTGLSTLSLHQLCTIDHVFLTHSHLDHVAGLAFLLDSVLGKRHTPITVHASATVIHTLKTHLFNWQLWPDFTVIPSPTNGILRWEVMEPGSTLQINDKHIQSKPVNHTVDAVAYWVHNRMNGFLFTGDLSHSPDLWACFANEEKLRHVIVDCSFPNSAAELAHESKHYCPKSLQSDIRAMPKSIEFSVTHLKPGQENLILSELRSNSERQFNALYSGAQFTY</sequence>
<evidence type="ECO:0000313" key="3">
    <source>
        <dbReference type="Proteomes" id="UP000237839"/>
    </source>
</evidence>
<dbReference type="InterPro" id="IPR000396">
    <property type="entry name" value="Pdiesterase2"/>
</dbReference>
<reference evidence="2 3" key="1">
    <citation type="submission" date="2018-02" db="EMBL/GenBank/DDBJ databases">
        <title>Solimicrobium silvestre gen. nov., sp. nov., isolated from alpine forest soil.</title>
        <authorList>
            <person name="Margesin R."/>
            <person name="Albuquerque L."/>
            <person name="Zhang D.-C."/>
            <person name="Froufe H.J.C."/>
            <person name="Severino R."/>
            <person name="Roxo I."/>
            <person name="Egas C."/>
            <person name="Da Costa M.S."/>
        </authorList>
    </citation>
    <scope>NUCLEOTIDE SEQUENCE [LARGE SCALE GENOMIC DNA]</scope>
    <source>
        <strain evidence="2 3">S20-91</strain>
    </source>
</reference>
<feature type="domain" description="Metallo-beta-lactamase" evidence="1">
    <location>
        <begin position="18"/>
        <end position="222"/>
    </location>
</feature>
<proteinExistence type="predicted"/>
<dbReference type="PANTHER" id="PTHR42663:SF6">
    <property type="entry name" value="HYDROLASE C777.06C-RELATED"/>
    <property type="match status" value="1"/>
</dbReference>
<keyword evidence="3" id="KW-1185">Reference proteome</keyword>
<dbReference type="OrthoDB" id="9803916at2"/>
<dbReference type="Gene3D" id="3.60.15.10">
    <property type="entry name" value="Ribonuclease Z/Hydroxyacylglutathione hydrolase-like"/>
    <property type="match status" value="1"/>
</dbReference>
<dbReference type="SUPFAM" id="SSF56281">
    <property type="entry name" value="Metallo-hydrolase/oxidoreductase"/>
    <property type="match status" value="1"/>
</dbReference>
<dbReference type="Proteomes" id="UP000237839">
    <property type="component" value="Unassembled WGS sequence"/>
</dbReference>
<dbReference type="Pfam" id="PF12706">
    <property type="entry name" value="Lactamase_B_2"/>
    <property type="match status" value="1"/>
</dbReference>
<evidence type="ECO:0000259" key="1">
    <source>
        <dbReference type="SMART" id="SM00849"/>
    </source>
</evidence>
<dbReference type="CDD" id="cd07735">
    <property type="entry name" value="class_II_PDE_MBL-fold"/>
    <property type="match status" value="1"/>
</dbReference>